<dbReference type="STRING" id="4999.A0A1Y1U996"/>
<dbReference type="InterPro" id="IPR007484">
    <property type="entry name" value="Peptidase_M28"/>
</dbReference>
<dbReference type="InterPro" id="IPR037457">
    <property type="entry name" value="M28_QC"/>
</dbReference>
<evidence type="ECO:0000313" key="5">
    <source>
        <dbReference type="EMBL" id="ORX33665.1"/>
    </source>
</evidence>
<dbReference type="Proteomes" id="UP000193218">
    <property type="component" value="Unassembled WGS sequence"/>
</dbReference>
<keyword evidence="3" id="KW-0645">Protease</keyword>
<dbReference type="PANTHER" id="PTHR12283:SF6">
    <property type="entry name" value="GLUTAMINYL-PEPTIDE CYCLOTRANSFERASE-RELATED"/>
    <property type="match status" value="1"/>
</dbReference>
<keyword evidence="1" id="KW-0808">Transferase</keyword>
<dbReference type="Pfam" id="PF04389">
    <property type="entry name" value="Peptidase_M28"/>
    <property type="match status" value="1"/>
</dbReference>
<name>A0A1Y1U996_9TREE</name>
<comment type="similarity">
    <text evidence="3">Belongs to the peptidase M28 family.</text>
</comment>
<evidence type="ECO:0000256" key="1">
    <source>
        <dbReference type="ARBA" id="ARBA00022679"/>
    </source>
</evidence>
<dbReference type="EMBL" id="NBSH01000018">
    <property type="protein sequence ID" value="ORX33665.1"/>
    <property type="molecule type" value="Genomic_DNA"/>
</dbReference>
<comment type="caution">
    <text evidence="5">The sequence shown here is derived from an EMBL/GenBank/DDBJ whole genome shotgun (WGS) entry which is preliminary data.</text>
</comment>
<dbReference type="InterPro" id="IPR040234">
    <property type="entry name" value="QC/QCL"/>
</dbReference>
<accession>A0A1Y1U996</accession>
<dbReference type="PANTHER" id="PTHR12283">
    <property type="entry name" value="GLUTAMINYL-PEPTIDE CYCLOTRANSFERASE"/>
    <property type="match status" value="1"/>
</dbReference>
<dbReference type="GO" id="GO:0006508">
    <property type="term" value="P:proteolysis"/>
    <property type="evidence" value="ECO:0007669"/>
    <property type="project" value="UniProtKB-KW"/>
</dbReference>
<gene>
    <name evidence="5" type="ORF">BD324DRAFT_643833</name>
</gene>
<keyword evidence="3" id="KW-0732">Signal</keyword>
<keyword evidence="6" id="KW-1185">Reference proteome</keyword>
<dbReference type="OrthoDB" id="3907302at2759"/>
<dbReference type="SUPFAM" id="SSF53187">
    <property type="entry name" value="Zn-dependent exopeptidases"/>
    <property type="match status" value="1"/>
</dbReference>
<dbReference type="GO" id="GO:0008270">
    <property type="term" value="F:zinc ion binding"/>
    <property type="evidence" value="ECO:0007669"/>
    <property type="project" value="TreeGrafter"/>
</dbReference>
<dbReference type="FunFam" id="3.40.630.10:FF:000081">
    <property type="entry name" value="Peptide hydrolase"/>
    <property type="match status" value="1"/>
</dbReference>
<dbReference type="Gene3D" id="3.40.630.10">
    <property type="entry name" value="Zn peptidases"/>
    <property type="match status" value="1"/>
</dbReference>
<dbReference type="EC" id="3.4.-.-" evidence="3"/>
<dbReference type="GO" id="GO:0016603">
    <property type="term" value="F:glutaminyl-peptide cyclotransferase activity"/>
    <property type="evidence" value="ECO:0007669"/>
    <property type="project" value="InterPro"/>
</dbReference>
<protein>
    <recommendedName>
        <fullName evidence="3">Peptide hydrolase</fullName>
        <ecNumber evidence="3">3.4.-.-</ecNumber>
    </recommendedName>
</protein>
<dbReference type="InParanoid" id="A0A1Y1U996"/>
<organism evidence="5 6">
    <name type="scientific">Kockovaella imperatae</name>
    <dbReference type="NCBI Taxonomy" id="4999"/>
    <lineage>
        <taxon>Eukaryota</taxon>
        <taxon>Fungi</taxon>
        <taxon>Dikarya</taxon>
        <taxon>Basidiomycota</taxon>
        <taxon>Agaricomycotina</taxon>
        <taxon>Tremellomycetes</taxon>
        <taxon>Tremellales</taxon>
        <taxon>Cuniculitremaceae</taxon>
        <taxon>Kockovaella</taxon>
    </lineage>
</organism>
<feature type="chain" id="PRO_5011826187" description="Peptide hydrolase" evidence="3">
    <location>
        <begin position="23"/>
        <end position="397"/>
    </location>
</feature>
<evidence type="ECO:0000256" key="2">
    <source>
        <dbReference type="ARBA" id="ARBA00023315"/>
    </source>
</evidence>
<evidence type="ECO:0000256" key="3">
    <source>
        <dbReference type="RuleBase" id="RU361240"/>
    </source>
</evidence>
<dbReference type="GeneID" id="33559381"/>
<reference evidence="5 6" key="1">
    <citation type="submission" date="2017-03" db="EMBL/GenBank/DDBJ databases">
        <title>Widespread Adenine N6-methylation of Active Genes in Fungi.</title>
        <authorList>
            <consortium name="DOE Joint Genome Institute"/>
            <person name="Mondo S.J."/>
            <person name="Dannebaum R.O."/>
            <person name="Kuo R.C."/>
            <person name="Louie K.B."/>
            <person name="Bewick A.J."/>
            <person name="Labutti K."/>
            <person name="Haridas S."/>
            <person name="Kuo A."/>
            <person name="Salamov A."/>
            <person name="Ahrendt S.R."/>
            <person name="Lau R."/>
            <person name="Bowen B.P."/>
            <person name="Lipzen A."/>
            <person name="Sullivan W."/>
            <person name="Andreopoulos W.B."/>
            <person name="Clum A."/>
            <person name="Lindquist E."/>
            <person name="Daum C."/>
            <person name="Northen T.R."/>
            <person name="Ramamoorthy G."/>
            <person name="Schmitz R.J."/>
            <person name="Gryganskyi A."/>
            <person name="Culley D."/>
            <person name="Magnuson J."/>
            <person name="James T.Y."/>
            <person name="O'Malley M.A."/>
            <person name="Stajich J.E."/>
            <person name="Spatafora J.W."/>
            <person name="Visel A."/>
            <person name="Grigoriev I.V."/>
        </authorList>
    </citation>
    <scope>NUCLEOTIDE SEQUENCE [LARGE SCALE GENOMIC DNA]</scope>
    <source>
        <strain evidence="5 6">NRRL Y-17943</strain>
    </source>
</reference>
<keyword evidence="3" id="KW-0862">Zinc</keyword>
<dbReference type="AlphaFoldDB" id="A0A1Y1U996"/>
<dbReference type="CDD" id="cd03880">
    <property type="entry name" value="M28_QC_like"/>
    <property type="match status" value="1"/>
</dbReference>
<feature type="signal peptide" evidence="3">
    <location>
        <begin position="1"/>
        <end position="22"/>
    </location>
</feature>
<evidence type="ECO:0000259" key="4">
    <source>
        <dbReference type="Pfam" id="PF04389"/>
    </source>
</evidence>
<keyword evidence="3" id="KW-0378">Hydrolase</keyword>
<dbReference type="RefSeq" id="XP_021867975.1">
    <property type="nucleotide sequence ID" value="XM_022017572.1"/>
</dbReference>
<keyword evidence="2" id="KW-0012">Acyltransferase</keyword>
<keyword evidence="3" id="KW-0479">Metal-binding</keyword>
<feature type="domain" description="Peptidase M28" evidence="4">
    <location>
        <begin position="116"/>
        <end position="369"/>
    </location>
</feature>
<proteinExistence type="inferred from homology"/>
<sequence>MRLLEPVPLILITLLSLHSSQAEVQSRDFYTLSSSEVRTLAESDPPQWQDVNEGHLGKLLVPRLALRISEVSLLGPTDSSALVQEYISTVFSRLGWHEEKDSFTDTTPIGQIDFTNLIYTFDPSAPRKIVLAAHFDSKWFPNYPDNQFVGATDSAAPCAMLLDLAENLTPLLRARQQRIEAGQGILRDGLDEEEAAETTLQILFFDGEEAFHDWTTTDSIYGARHLAQRWEDTILEPDHPLAKRRYAPLPNVLDTIDVLVLLDLLGNSRSRISSYYRETDWLFDQLSEADRHLRQEGLVEVEAGEEGWFSSQRQRRGMIGDDHVPFVERGVSILHVISFPFPNVWHRISDDASALSLPALRRWNRILRVFTAGYLGLSPTPGQRIARHGDELVCCSV</sequence>
<evidence type="ECO:0000313" key="6">
    <source>
        <dbReference type="Proteomes" id="UP000193218"/>
    </source>
</evidence>
<dbReference type="GO" id="GO:0008233">
    <property type="term" value="F:peptidase activity"/>
    <property type="evidence" value="ECO:0007669"/>
    <property type="project" value="UniProtKB-KW"/>
</dbReference>